<reference evidence="1 2" key="1">
    <citation type="journal article" date="2021" name="Hortic Res">
        <title>High-quality reference genome and annotation aids understanding of berry development for evergreen blueberry (Vaccinium darrowii).</title>
        <authorList>
            <person name="Yu J."/>
            <person name="Hulse-Kemp A.M."/>
            <person name="Babiker E."/>
            <person name="Staton M."/>
        </authorList>
    </citation>
    <scope>NUCLEOTIDE SEQUENCE [LARGE SCALE GENOMIC DNA]</scope>
    <source>
        <strain evidence="2">cv. NJ 8807/NJ 8810</strain>
        <tissue evidence="1">Young leaf</tissue>
    </source>
</reference>
<evidence type="ECO:0000313" key="1">
    <source>
        <dbReference type="EMBL" id="KAH7859174.1"/>
    </source>
</evidence>
<dbReference type="Proteomes" id="UP000828048">
    <property type="component" value="Chromosome 3"/>
</dbReference>
<protein>
    <submittedName>
        <fullName evidence="1">Uncharacterized protein</fullName>
    </submittedName>
</protein>
<evidence type="ECO:0000313" key="2">
    <source>
        <dbReference type="Proteomes" id="UP000828048"/>
    </source>
</evidence>
<comment type="caution">
    <text evidence="1">The sequence shown here is derived from an EMBL/GenBank/DDBJ whole genome shotgun (WGS) entry which is preliminary data.</text>
</comment>
<proteinExistence type="predicted"/>
<organism evidence="1 2">
    <name type="scientific">Vaccinium darrowii</name>
    <dbReference type="NCBI Taxonomy" id="229202"/>
    <lineage>
        <taxon>Eukaryota</taxon>
        <taxon>Viridiplantae</taxon>
        <taxon>Streptophyta</taxon>
        <taxon>Embryophyta</taxon>
        <taxon>Tracheophyta</taxon>
        <taxon>Spermatophyta</taxon>
        <taxon>Magnoliopsida</taxon>
        <taxon>eudicotyledons</taxon>
        <taxon>Gunneridae</taxon>
        <taxon>Pentapetalae</taxon>
        <taxon>asterids</taxon>
        <taxon>Ericales</taxon>
        <taxon>Ericaceae</taxon>
        <taxon>Vaccinioideae</taxon>
        <taxon>Vaccinieae</taxon>
        <taxon>Vaccinium</taxon>
    </lineage>
</organism>
<keyword evidence="2" id="KW-1185">Reference proteome</keyword>
<accession>A0ACB7Z237</accession>
<name>A0ACB7Z237_9ERIC</name>
<dbReference type="EMBL" id="CM037153">
    <property type="protein sequence ID" value="KAH7859174.1"/>
    <property type="molecule type" value="Genomic_DNA"/>
</dbReference>
<gene>
    <name evidence="1" type="ORF">Vadar_032520</name>
</gene>
<sequence length="292" mass="33691">MGPTSKSRKISEEVKLNEAEDRITNLPEDLISHILSFLPAKCAVVTSILSTKWRWMWTSISCISVQHGRWCDESFVKFVNHVLHSLDRSNVDKFIVDCYGISRRFEASHVNSWVTTALSHNVRELDIHMPPLELSDWLPEDLFTCKTLVTSDEYKIELNTPSLVYFQYSGLLAERYGIDTLSSLVKARLDFEDPGLYENTIEELLQGISNVQTLHISGNSIKGLFHSASYSSYPDNWDWHPLKFVPICLFRLKVLDIQKFRGQPRELKLVKYFLSNAKVLKTLRICCEKTKE</sequence>